<dbReference type="EMBL" id="CAACVS010000038">
    <property type="protein sequence ID" value="VEU34781.1"/>
    <property type="molecule type" value="Genomic_DNA"/>
</dbReference>
<name>A0A448YYA0_9STRA</name>
<protein>
    <submittedName>
        <fullName evidence="1">Uncharacterized protein</fullName>
    </submittedName>
</protein>
<proteinExistence type="predicted"/>
<gene>
    <name evidence="1" type="ORF">PSNMU_V1.4_AUG-EV-PASAV3_0014130</name>
</gene>
<dbReference type="OrthoDB" id="47795at2759"/>
<keyword evidence="2" id="KW-1185">Reference proteome</keyword>
<organism evidence="1 2">
    <name type="scientific">Pseudo-nitzschia multistriata</name>
    <dbReference type="NCBI Taxonomy" id="183589"/>
    <lineage>
        <taxon>Eukaryota</taxon>
        <taxon>Sar</taxon>
        <taxon>Stramenopiles</taxon>
        <taxon>Ochrophyta</taxon>
        <taxon>Bacillariophyta</taxon>
        <taxon>Bacillariophyceae</taxon>
        <taxon>Bacillariophycidae</taxon>
        <taxon>Bacillariales</taxon>
        <taxon>Bacillariaceae</taxon>
        <taxon>Pseudo-nitzschia</taxon>
    </lineage>
</organism>
<evidence type="ECO:0000313" key="1">
    <source>
        <dbReference type="EMBL" id="VEU34781.1"/>
    </source>
</evidence>
<reference evidence="1 2" key="1">
    <citation type="submission" date="2019-01" db="EMBL/GenBank/DDBJ databases">
        <authorList>
            <person name="Ferrante I. M."/>
        </authorList>
    </citation>
    <scope>NUCLEOTIDE SEQUENCE [LARGE SCALE GENOMIC DNA]</scope>
    <source>
        <strain evidence="1 2">B856</strain>
    </source>
</reference>
<sequence length="136" mass="15117">MSLEGLRQSEDFFHILRSMKGFTNGSGAAGSFDRTIFLKINMQLSTDTMRSSLDADWKMLTPESKELLIGSSMKPRPADPIFLEIAKSPDNPNRCTCAQIAPPEYNADPSCCARGTELVFTWRKNGDLEVRLNGIV</sequence>
<dbReference type="Proteomes" id="UP000291116">
    <property type="component" value="Unassembled WGS sequence"/>
</dbReference>
<accession>A0A448YYA0</accession>
<evidence type="ECO:0000313" key="2">
    <source>
        <dbReference type="Proteomes" id="UP000291116"/>
    </source>
</evidence>
<dbReference type="AlphaFoldDB" id="A0A448YYA0"/>